<dbReference type="InterPro" id="IPR053259">
    <property type="entry name" value="Golvesin-related_Golgi"/>
</dbReference>
<evidence type="ECO:0000313" key="2">
    <source>
        <dbReference type="EMBL" id="KAL3759220.1"/>
    </source>
</evidence>
<dbReference type="InterPro" id="IPR027417">
    <property type="entry name" value="P-loop_NTPase"/>
</dbReference>
<evidence type="ECO:0000256" key="1">
    <source>
        <dbReference type="SAM" id="MobiDB-lite"/>
    </source>
</evidence>
<dbReference type="AlphaFoldDB" id="A0ABD3M5B5"/>
<comment type="caution">
    <text evidence="2">The sequence shown here is derived from an EMBL/GenBank/DDBJ whole genome shotgun (WGS) entry which is preliminary data.</text>
</comment>
<accession>A0ABD3M5B5</accession>
<dbReference type="EMBL" id="JALLBG020000209">
    <property type="protein sequence ID" value="KAL3759220.1"/>
    <property type="molecule type" value="Genomic_DNA"/>
</dbReference>
<gene>
    <name evidence="2" type="ORF">ACHAWU_008922</name>
</gene>
<organism evidence="2 3">
    <name type="scientific">Discostella pseudostelligera</name>
    <dbReference type="NCBI Taxonomy" id="259834"/>
    <lineage>
        <taxon>Eukaryota</taxon>
        <taxon>Sar</taxon>
        <taxon>Stramenopiles</taxon>
        <taxon>Ochrophyta</taxon>
        <taxon>Bacillariophyta</taxon>
        <taxon>Coscinodiscophyceae</taxon>
        <taxon>Thalassiosirophycidae</taxon>
        <taxon>Stephanodiscales</taxon>
        <taxon>Stephanodiscaceae</taxon>
        <taxon>Discostella</taxon>
    </lineage>
</organism>
<dbReference type="PANTHER" id="PTHR32301">
    <property type="entry name" value="COUNTIN RECEPTOR CNR3-RELATED"/>
    <property type="match status" value="1"/>
</dbReference>
<keyword evidence="3" id="KW-1185">Reference proteome</keyword>
<feature type="region of interest" description="Disordered" evidence="1">
    <location>
        <begin position="70"/>
        <end position="93"/>
    </location>
</feature>
<dbReference type="SUPFAM" id="SSF52540">
    <property type="entry name" value="P-loop containing nucleoside triphosphate hydrolases"/>
    <property type="match status" value="1"/>
</dbReference>
<proteinExistence type="predicted"/>
<name>A0ABD3M5B5_9STRA</name>
<dbReference type="Gene3D" id="3.40.50.300">
    <property type="entry name" value="P-loop containing nucleotide triphosphate hydrolases"/>
    <property type="match status" value="1"/>
</dbReference>
<feature type="compositionally biased region" description="Acidic residues" evidence="1">
    <location>
        <begin position="75"/>
        <end position="88"/>
    </location>
</feature>
<evidence type="ECO:0008006" key="4">
    <source>
        <dbReference type="Google" id="ProtNLM"/>
    </source>
</evidence>
<reference evidence="2 3" key="1">
    <citation type="submission" date="2024-10" db="EMBL/GenBank/DDBJ databases">
        <title>Updated reference genomes for cyclostephanoid diatoms.</title>
        <authorList>
            <person name="Roberts W.R."/>
            <person name="Alverson A.J."/>
        </authorList>
    </citation>
    <scope>NUCLEOTIDE SEQUENCE [LARGE SCALE GENOMIC DNA]</scope>
    <source>
        <strain evidence="2 3">AJA232-27</strain>
    </source>
</reference>
<feature type="compositionally biased region" description="Low complexity" evidence="1">
    <location>
        <begin position="1"/>
        <end position="22"/>
    </location>
</feature>
<evidence type="ECO:0000313" key="3">
    <source>
        <dbReference type="Proteomes" id="UP001530293"/>
    </source>
</evidence>
<feature type="region of interest" description="Disordered" evidence="1">
    <location>
        <begin position="1"/>
        <end position="36"/>
    </location>
</feature>
<protein>
    <recommendedName>
        <fullName evidence="4">Sulfotransferase</fullName>
    </recommendedName>
</protein>
<dbReference type="PANTHER" id="PTHR32301:SF6">
    <property type="entry name" value="GOLVESIN-RELATED"/>
    <property type="match status" value="1"/>
</dbReference>
<feature type="region of interest" description="Disordered" evidence="1">
    <location>
        <begin position="535"/>
        <end position="554"/>
    </location>
</feature>
<sequence>MSSTTSPNPTNNKTNNSATNAKVGSSSGNNKRNQRGRQYLYNKYSKRGKFTNTVYQSQIKTRIMSAMNCTKSPQYDDDNYDNSDEEEDKEKHQQQTQNIIGMAKLGLMLLIMVGGASRLGRRRHIPRSSSSYKSMSSSSISMNDAHLRGQRPFYDAGSGRTREGNNYTLALGNLSQSTILLPVQISSHLSDITLPYNSNNNNSTDMNNASKATPYFWDVHFSGESVAEYIFSACHGLIQACELGIRQPDFNEDELEVFKLDGAQYVNVDTTTKDGIHRAYELKLAQSHLADVVISPMFHYMASHIFSSDNPGLMFALFRHPVDRAVSMYYYLAKATWDPHYNPDLAKMTLEQYAKSRYIENNWLTRFLVNKLGGKLSRADVQLAKEIIKAKCLVGLYDDMEVSMARFQRYFGWNAEETDENKTSIAHCRSAAVRKGDKHVVGHPSSVVKDVMNSDTNMTSSSPIMPVVRPGSIAWKAIVRMNMYDMELYEFVEKIYHIQGEEIFGVVGYEVLPAVAVRGENLADTAGFERPLLPDDPFESSIATDDNPGKTMPF</sequence>
<dbReference type="Proteomes" id="UP001530293">
    <property type="component" value="Unassembled WGS sequence"/>
</dbReference>